<dbReference type="Proteomes" id="UP000580250">
    <property type="component" value="Unassembled WGS sequence"/>
</dbReference>
<keyword evidence="1" id="KW-0472">Membrane</keyword>
<feature type="transmembrane region" description="Helical" evidence="1">
    <location>
        <begin position="31"/>
        <end position="51"/>
    </location>
</feature>
<dbReference type="AlphaFoldDB" id="A0A6V7UHK2"/>
<keyword evidence="1" id="KW-0812">Transmembrane</keyword>
<evidence type="ECO:0000313" key="2">
    <source>
        <dbReference type="EMBL" id="CAD2157964.1"/>
    </source>
</evidence>
<sequence>MTDKIIITTQTNFIEIKRTVKNKRKITNYNLQVFAIIFVASSLMLLLTLTVDSSDAMPLKRRKSYNLRKGGRLERHHRRSLNDWVNAAKHLDGEDEKIVRKHPRHSHRHKKKIPKIHKMELDEILKQMDSIVRPRFGR</sequence>
<dbReference type="EMBL" id="CAJEWN010000068">
    <property type="protein sequence ID" value="CAD2157964.1"/>
    <property type="molecule type" value="Genomic_DNA"/>
</dbReference>
<evidence type="ECO:0000256" key="1">
    <source>
        <dbReference type="SAM" id="Phobius"/>
    </source>
</evidence>
<accession>A0A6V7UHK2</accession>
<dbReference type="OrthoDB" id="5867862at2759"/>
<organism evidence="2 4">
    <name type="scientific">Meloidogyne enterolobii</name>
    <name type="common">Root-knot nematode worm</name>
    <name type="synonym">Meloidogyne mayaguensis</name>
    <dbReference type="NCBI Taxonomy" id="390850"/>
    <lineage>
        <taxon>Eukaryota</taxon>
        <taxon>Metazoa</taxon>
        <taxon>Ecdysozoa</taxon>
        <taxon>Nematoda</taxon>
        <taxon>Chromadorea</taxon>
        <taxon>Rhabditida</taxon>
        <taxon>Tylenchina</taxon>
        <taxon>Tylenchomorpha</taxon>
        <taxon>Tylenchoidea</taxon>
        <taxon>Meloidogynidae</taxon>
        <taxon>Meloidogyninae</taxon>
        <taxon>Meloidogyne</taxon>
    </lineage>
</organism>
<evidence type="ECO:0000313" key="3">
    <source>
        <dbReference type="EMBL" id="CAD2188646.1"/>
    </source>
</evidence>
<gene>
    <name evidence="2" type="ORF">MENT_LOCUS12913</name>
    <name evidence="3" type="ORF">MENT_LOCUS41308</name>
</gene>
<reference evidence="2 4" key="1">
    <citation type="submission" date="2020-08" db="EMBL/GenBank/DDBJ databases">
        <authorList>
            <person name="Koutsovoulos G."/>
            <person name="Danchin GJ E."/>
        </authorList>
    </citation>
    <scope>NUCLEOTIDE SEQUENCE [LARGE SCALE GENOMIC DNA]</scope>
</reference>
<proteinExistence type="predicted"/>
<evidence type="ECO:0000313" key="4">
    <source>
        <dbReference type="Proteomes" id="UP000580250"/>
    </source>
</evidence>
<dbReference type="EMBL" id="CAJEWN010000705">
    <property type="protein sequence ID" value="CAD2188646.1"/>
    <property type="molecule type" value="Genomic_DNA"/>
</dbReference>
<comment type="caution">
    <text evidence="2">The sequence shown here is derived from an EMBL/GenBank/DDBJ whole genome shotgun (WGS) entry which is preliminary data.</text>
</comment>
<protein>
    <submittedName>
        <fullName evidence="2">Uncharacterized protein</fullName>
    </submittedName>
</protein>
<keyword evidence="1" id="KW-1133">Transmembrane helix</keyword>
<name>A0A6V7UHK2_MELEN</name>